<organism evidence="1 2">
    <name type="scientific">Ephemerocybe angulata</name>
    <dbReference type="NCBI Taxonomy" id="980116"/>
    <lineage>
        <taxon>Eukaryota</taxon>
        <taxon>Fungi</taxon>
        <taxon>Dikarya</taxon>
        <taxon>Basidiomycota</taxon>
        <taxon>Agaricomycotina</taxon>
        <taxon>Agaricomycetes</taxon>
        <taxon>Agaricomycetidae</taxon>
        <taxon>Agaricales</taxon>
        <taxon>Agaricineae</taxon>
        <taxon>Psathyrellaceae</taxon>
        <taxon>Ephemerocybe</taxon>
    </lineage>
</organism>
<reference evidence="1 2" key="1">
    <citation type="journal article" date="2020" name="ISME J.">
        <title>Uncovering the hidden diversity of litter-decomposition mechanisms in mushroom-forming fungi.</title>
        <authorList>
            <person name="Floudas D."/>
            <person name="Bentzer J."/>
            <person name="Ahren D."/>
            <person name="Johansson T."/>
            <person name="Persson P."/>
            <person name="Tunlid A."/>
        </authorList>
    </citation>
    <scope>NUCLEOTIDE SEQUENCE [LARGE SCALE GENOMIC DNA]</scope>
    <source>
        <strain evidence="1 2">CBS 175.51</strain>
    </source>
</reference>
<evidence type="ECO:0000313" key="2">
    <source>
        <dbReference type="Proteomes" id="UP000541558"/>
    </source>
</evidence>
<name>A0A8H5BAV1_9AGAR</name>
<dbReference type="OrthoDB" id="10576054at2759"/>
<comment type="caution">
    <text evidence="1">The sequence shown here is derived from an EMBL/GenBank/DDBJ whole genome shotgun (WGS) entry which is preliminary data.</text>
</comment>
<proteinExistence type="predicted"/>
<protein>
    <submittedName>
        <fullName evidence="1">Uncharacterized protein</fullName>
    </submittedName>
</protein>
<gene>
    <name evidence="1" type="ORF">D9611_011080</name>
</gene>
<keyword evidence="2" id="KW-1185">Reference proteome</keyword>
<evidence type="ECO:0000313" key="1">
    <source>
        <dbReference type="EMBL" id="KAF5319970.1"/>
    </source>
</evidence>
<dbReference type="Proteomes" id="UP000541558">
    <property type="component" value="Unassembled WGS sequence"/>
</dbReference>
<sequence>MSNVKISDIVTIGATETNCGLKKVYDAKDVNFLVAGVLMNVRAKVSTAELKTEYEEILEINSEWMELKEGIAQNMHRCLTRYGGVHTEAYAREVMNCILNPLIDLRRGRAQLYWETVLSTSDPSASGIPSRARGFTRNQIKLLEDPTTFEYRSHLLSLTGFTDYIMVSVPANRINAHNRDDGDTEMFNMNKIIEHYRIFQNPDVRLFFIEAKSLAHKNLEGHIAQVVSETIYEEVRILYPRRDSMTWTLSNGFEWFFGVCWVDTATNLSGAPLQRYTYFCIKTQAPLETPRLWQLEAKGKMMDWVECMKPVFKVLVLWAFTHPKHIVDLFVEGY</sequence>
<dbReference type="AlphaFoldDB" id="A0A8H5BAV1"/>
<dbReference type="EMBL" id="JAACJK010000172">
    <property type="protein sequence ID" value="KAF5319970.1"/>
    <property type="molecule type" value="Genomic_DNA"/>
</dbReference>
<accession>A0A8H5BAV1</accession>